<comment type="caution">
    <text evidence="17">Lacks conserved residue(s) required for the propagation of feature annotation.</text>
</comment>
<keyword evidence="23" id="KW-1185">Reference proteome</keyword>
<evidence type="ECO:0000256" key="4">
    <source>
        <dbReference type="ARBA" id="ARBA00022448"/>
    </source>
</evidence>
<gene>
    <name evidence="22" type="ORF">J4H92_11480</name>
</gene>
<dbReference type="InterPro" id="IPR036909">
    <property type="entry name" value="Cyt_c-like_dom_sf"/>
</dbReference>
<name>A0A939MKC2_9MICO</name>
<dbReference type="PROSITE" id="PS51007">
    <property type="entry name" value="CYTC"/>
    <property type="match status" value="2"/>
</dbReference>
<dbReference type="GO" id="GO:0005886">
    <property type="term" value="C:plasma membrane"/>
    <property type="evidence" value="ECO:0007669"/>
    <property type="project" value="UniProtKB-SubCell"/>
</dbReference>
<evidence type="ECO:0000256" key="3">
    <source>
        <dbReference type="ARBA" id="ARBA00017819"/>
    </source>
</evidence>
<evidence type="ECO:0000256" key="9">
    <source>
        <dbReference type="ARBA" id="ARBA00022723"/>
    </source>
</evidence>
<keyword evidence="6 17" id="KW-0349">Heme</keyword>
<protein>
    <recommendedName>
        <fullName evidence="3 17">Cytochrome bc1 complex cytochrome c subunit</fullName>
        <ecNumber evidence="2 17">7.1.1.8</ecNumber>
    </recommendedName>
</protein>
<evidence type="ECO:0000256" key="14">
    <source>
        <dbReference type="ARBA" id="ARBA00023004"/>
    </source>
</evidence>
<dbReference type="Gene3D" id="1.10.760.10">
    <property type="entry name" value="Cytochrome c-like domain"/>
    <property type="match status" value="2"/>
</dbReference>
<evidence type="ECO:0000256" key="2">
    <source>
        <dbReference type="ARBA" id="ARBA00012951"/>
    </source>
</evidence>
<dbReference type="GO" id="GO:0020037">
    <property type="term" value="F:heme binding"/>
    <property type="evidence" value="ECO:0007669"/>
    <property type="project" value="UniProtKB-UniRule"/>
</dbReference>
<feature type="domain" description="Cytochrome c" evidence="21">
    <location>
        <begin position="153"/>
        <end position="231"/>
    </location>
</feature>
<feature type="signal peptide" evidence="20">
    <location>
        <begin position="1"/>
        <end position="35"/>
    </location>
</feature>
<comment type="subunit">
    <text evidence="17">The cytochrome bc1 complex is composed of a cytochrome b (QcrB), the Rieske iron-sulfur protein (QcrA) and a diheme cytochrome c (QcrC) subunit.</text>
</comment>
<evidence type="ECO:0000256" key="8">
    <source>
        <dbReference type="ARBA" id="ARBA00022692"/>
    </source>
</evidence>
<keyword evidence="5 17" id="KW-1003">Cell membrane</keyword>
<dbReference type="InterPro" id="IPR009056">
    <property type="entry name" value="Cyt_c-like_dom"/>
</dbReference>
<sequence>MARAKKNIRRSGRRHPLATVALVAVGLLVTGGAYAGFTQTSATAEVDMESPATIEAGEKLFGANCATCHGIDAEGVPEGESGKYSGPSLIGSGAASVHFQVGTGRMPLAFQGPQGLVRPAQFTEEQTLQIAAYIASLAPGPALPEAQYLQGDGDVANGATLFRINCAMCHNVAAAGGALTEGKFAPGLIGVGASHVYEAMVTGPQNMPVFSDANISPQEKADIISYLKFIEEQPAVGGLTLGSIGPVAEGLFIWLIGLGFIVGLTVWVTAKSN</sequence>
<keyword evidence="11 17" id="KW-1278">Translocase</keyword>
<feature type="binding site" description="axial binding residue" evidence="19">
    <location>
        <position position="170"/>
    </location>
    <ligand>
        <name>heme c</name>
        <dbReference type="ChEBI" id="CHEBI:61717"/>
        <label>2</label>
    </ligand>
    <ligandPart>
        <name>Fe</name>
        <dbReference type="ChEBI" id="CHEBI:18248"/>
    </ligandPart>
</feature>
<dbReference type="SUPFAM" id="SSF46626">
    <property type="entry name" value="Cytochrome c"/>
    <property type="match status" value="2"/>
</dbReference>
<evidence type="ECO:0000256" key="13">
    <source>
        <dbReference type="ARBA" id="ARBA00022989"/>
    </source>
</evidence>
<dbReference type="EC" id="7.1.1.8" evidence="2 17"/>
<evidence type="ECO:0000256" key="6">
    <source>
        <dbReference type="ARBA" id="ARBA00022617"/>
    </source>
</evidence>
<evidence type="ECO:0000256" key="10">
    <source>
        <dbReference type="ARBA" id="ARBA00022737"/>
    </source>
</evidence>
<comment type="catalytic activity">
    <reaction evidence="16 17">
        <text>a quinol + 2 Fe(III)-[cytochrome c](out) = a quinone + 2 Fe(II)-[cytochrome c](out) + 2 H(+)(out)</text>
        <dbReference type="Rhea" id="RHEA:11484"/>
        <dbReference type="Rhea" id="RHEA-COMP:10350"/>
        <dbReference type="Rhea" id="RHEA-COMP:14399"/>
        <dbReference type="ChEBI" id="CHEBI:15378"/>
        <dbReference type="ChEBI" id="CHEBI:24646"/>
        <dbReference type="ChEBI" id="CHEBI:29033"/>
        <dbReference type="ChEBI" id="CHEBI:29034"/>
        <dbReference type="ChEBI" id="CHEBI:132124"/>
        <dbReference type="EC" id="7.1.1.8"/>
    </reaction>
</comment>
<evidence type="ECO:0000313" key="22">
    <source>
        <dbReference type="EMBL" id="MBO1902568.1"/>
    </source>
</evidence>
<comment type="PTM">
    <text evidence="18">Binds 2 heme c groups covalently per subunit.</text>
</comment>
<dbReference type="GO" id="GO:0008121">
    <property type="term" value="F:quinol-cytochrome-c reductase activity"/>
    <property type="evidence" value="ECO:0007669"/>
    <property type="project" value="UniProtKB-UniRule"/>
</dbReference>
<dbReference type="RefSeq" id="WP_208098327.1">
    <property type="nucleotide sequence ID" value="NZ_JAGDYM010000013.1"/>
</dbReference>
<keyword evidence="7 17" id="KW-0679">Respiratory chain</keyword>
<feature type="binding site" description="covalent" evidence="18">
    <location>
        <position position="65"/>
    </location>
    <ligand>
        <name>heme c</name>
        <dbReference type="ChEBI" id="CHEBI:61717"/>
        <label>1</label>
    </ligand>
</feature>
<keyword evidence="9 17" id="KW-0479">Metal-binding</keyword>
<dbReference type="InterPro" id="IPR050597">
    <property type="entry name" value="Cytochrome_c_Oxidase_Subunit"/>
</dbReference>
<evidence type="ECO:0000256" key="19">
    <source>
        <dbReference type="PIRSR" id="PIRSR000007-51"/>
    </source>
</evidence>
<evidence type="ECO:0000256" key="7">
    <source>
        <dbReference type="ARBA" id="ARBA00022660"/>
    </source>
</evidence>
<evidence type="ECO:0000256" key="11">
    <source>
        <dbReference type="ARBA" id="ARBA00022967"/>
    </source>
</evidence>
<feature type="binding site" description="covalent" evidence="18">
    <location>
        <position position="68"/>
    </location>
    <ligand>
        <name>heme c</name>
        <dbReference type="ChEBI" id="CHEBI:61717"/>
        <label>1</label>
    </ligand>
</feature>
<keyword evidence="15 17" id="KW-0472">Membrane</keyword>
<feature type="binding site" description="covalent" evidence="18">
    <location>
        <position position="166"/>
    </location>
    <ligand>
        <name>heme c</name>
        <dbReference type="ChEBI" id="CHEBI:61717"/>
        <label>2</label>
    </ligand>
</feature>
<accession>A0A939MKC2</accession>
<dbReference type="GO" id="GO:0005506">
    <property type="term" value="F:iron ion binding"/>
    <property type="evidence" value="ECO:0007669"/>
    <property type="project" value="UniProtKB-UniRule"/>
</dbReference>
<dbReference type="PANTHER" id="PTHR33751">
    <property type="entry name" value="CBB3-TYPE CYTOCHROME C OXIDASE SUBUNIT FIXP"/>
    <property type="match status" value="1"/>
</dbReference>
<feature type="transmembrane region" description="Helical" evidence="17">
    <location>
        <begin position="251"/>
        <end position="270"/>
    </location>
</feature>
<evidence type="ECO:0000256" key="1">
    <source>
        <dbReference type="ARBA" id="ARBA00004651"/>
    </source>
</evidence>
<dbReference type="InterPro" id="IPR009152">
    <property type="entry name" value="bc1_cytC-su"/>
</dbReference>
<dbReference type="AlphaFoldDB" id="A0A939MKC2"/>
<keyword evidence="13 17" id="KW-1133">Transmembrane helix</keyword>
<keyword evidence="10" id="KW-0677">Repeat</keyword>
<comment type="subcellular location">
    <subcellularLocation>
        <location evidence="1 17">Cell membrane</location>
        <topology evidence="1 17">Multi-pass membrane protein</topology>
    </subcellularLocation>
</comment>
<evidence type="ECO:0000256" key="12">
    <source>
        <dbReference type="ARBA" id="ARBA00022982"/>
    </source>
</evidence>
<keyword evidence="4 17" id="KW-0813">Transport</keyword>
<feature type="binding site" description="axial binding residue" evidence="19">
    <location>
        <position position="69"/>
    </location>
    <ligand>
        <name>heme c</name>
        <dbReference type="ChEBI" id="CHEBI:61717"/>
        <label>1</label>
    </ligand>
    <ligandPart>
        <name>Fe</name>
        <dbReference type="ChEBI" id="CHEBI:18248"/>
    </ligandPart>
</feature>
<evidence type="ECO:0000259" key="21">
    <source>
        <dbReference type="PROSITE" id="PS51007"/>
    </source>
</evidence>
<dbReference type="Pfam" id="PF13442">
    <property type="entry name" value="Cytochrome_CBB3"/>
    <property type="match status" value="1"/>
</dbReference>
<evidence type="ECO:0000256" key="5">
    <source>
        <dbReference type="ARBA" id="ARBA00022475"/>
    </source>
</evidence>
<reference evidence="22" key="1">
    <citation type="submission" date="2021-03" db="EMBL/GenBank/DDBJ databases">
        <title>Leucobacter chromiisoli sp. nov., isolated from chromium-containing soil of chemical plant.</title>
        <authorList>
            <person name="Xu Z."/>
        </authorList>
    </citation>
    <scope>NUCLEOTIDE SEQUENCE</scope>
    <source>
        <strain evidence="22">S27</strain>
    </source>
</reference>
<evidence type="ECO:0000256" key="17">
    <source>
        <dbReference type="PIRNR" id="PIRNR000007"/>
    </source>
</evidence>
<feature type="binding site" description="covalent" evidence="18">
    <location>
        <position position="169"/>
    </location>
    <ligand>
        <name>heme c</name>
        <dbReference type="ChEBI" id="CHEBI:61717"/>
        <label>2</label>
    </ligand>
</feature>
<evidence type="ECO:0000256" key="18">
    <source>
        <dbReference type="PIRSR" id="PIRSR000007-50"/>
    </source>
</evidence>
<dbReference type="Proteomes" id="UP000664382">
    <property type="component" value="Unassembled WGS sequence"/>
</dbReference>
<dbReference type="PIRSF" id="PIRSF000007">
    <property type="entry name" value="Ubiq_cycred_cyc"/>
    <property type="match status" value="1"/>
</dbReference>
<dbReference type="PANTHER" id="PTHR33751:SF13">
    <property type="entry name" value="CYTOCHROME BC1 COMPLEX CYTOCHROME C SUBUNIT"/>
    <property type="match status" value="1"/>
</dbReference>
<keyword evidence="14 17" id="KW-0408">Iron</keyword>
<organism evidence="22 23">
    <name type="scientific">Leucobacter weissii</name>
    <dbReference type="NCBI Taxonomy" id="1983706"/>
    <lineage>
        <taxon>Bacteria</taxon>
        <taxon>Bacillati</taxon>
        <taxon>Actinomycetota</taxon>
        <taxon>Actinomycetes</taxon>
        <taxon>Micrococcales</taxon>
        <taxon>Microbacteriaceae</taxon>
        <taxon>Leucobacter</taxon>
    </lineage>
</organism>
<proteinExistence type="predicted"/>
<keyword evidence="20" id="KW-0732">Signal</keyword>
<evidence type="ECO:0000256" key="16">
    <source>
        <dbReference type="ARBA" id="ARBA00029351"/>
    </source>
</evidence>
<comment type="caution">
    <text evidence="22">The sequence shown here is derived from an EMBL/GenBank/DDBJ whole genome shotgun (WGS) entry which is preliminary data.</text>
</comment>
<evidence type="ECO:0000313" key="23">
    <source>
        <dbReference type="Proteomes" id="UP000664382"/>
    </source>
</evidence>
<evidence type="ECO:0000256" key="20">
    <source>
        <dbReference type="SAM" id="SignalP"/>
    </source>
</evidence>
<keyword evidence="8 17" id="KW-0812">Transmembrane</keyword>
<evidence type="ECO:0000256" key="15">
    <source>
        <dbReference type="ARBA" id="ARBA00023136"/>
    </source>
</evidence>
<dbReference type="Pfam" id="PF00034">
    <property type="entry name" value="Cytochrom_C"/>
    <property type="match status" value="1"/>
</dbReference>
<feature type="chain" id="PRO_5038063489" description="Cytochrome bc1 complex cytochrome c subunit" evidence="20">
    <location>
        <begin position="36"/>
        <end position="273"/>
    </location>
</feature>
<dbReference type="EMBL" id="JAGDYM010000013">
    <property type="protein sequence ID" value="MBO1902568.1"/>
    <property type="molecule type" value="Genomic_DNA"/>
</dbReference>
<keyword evidence="12 17" id="KW-0249">Electron transport</keyword>
<feature type="domain" description="Cytochrome c" evidence="21">
    <location>
        <begin position="52"/>
        <end position="138"/>
    </location>
</feature>